<evidence type="ECO:0000313" key="2">
    <source>
        <dbReference type="Proteomes" id="UP001054252"/>
    </source>
</evidence>
<evidence type="ECO:0008006" key="3">
    <source>
        <dbReference type="Google" id="ProtNLM"/>
    </source>
</evidence>
<comment type="caution">
    <text evidence="1">The sequence shown here is derived from an EMBL/GenBank/DDBJ whole genome shotgun (WGS) entry which is preliminary data.</text>
</comment>
<gene>
    <name evidence="1" type="ORF">SLEP1_g53584</name>
</gene>
<dbReference type="Proteomes" id="UP001054252">
    <property type="component" value="Unassembled WGS sequence"/>
</dbReference>
<reference evidence="1 2" key="1">
    <citation type="journal article" date="2021" name="Commun. Biol.">
        <title>The genome of Shorea leprosula (Dipterocarpaceae) highlights the ecological relevance of drought in aseasonal tropical rainforests.</title>
        <authorList>
            <person name="Ng K.K.S."/>
            <person name="Kobayashi M.J."/>
            <person name="Fawcett J.A."/>
            <person name="Hatakeyama M."/>
            <person name="Paape T."/>
            <person name="Ng C.H."/>
            <person name="Ang C.C."/>
            <person name="Tnah L.H."/>
            <person name="Lee C.T."/>
            <person name="Nishiyama T."/>
            <person name="Sese J."/>
            <person name="O'Brien M.J."/>
            <person name="Copetti D."/>
            <person name="Mohd Noor M.I."/>
            <person name="Ong R.C."/>
            <person name="Putra M."/>
            <person name="Sireger I.Z."/>
            <person name="Indrioko S."/>
            <person name="Kosugi Y."/>
            <person name="Izuno A."/>
            <person name="Isagi Y."/>
            <person name="Lee S.L."/>
            <person name="Shimizu K.K."/>
        </authorList>
    </citation>
    <scope>NUCLEOTIDE SEQUENCE [LARGE SCALE GENOMIC DNA]</scope>
    <source>
        <strain evidence="1">214</strain>
    </source>
</reference>
<organism evidence="1 2">
    <name type="scientific">Rubroshorea leprosula</name>
    <dbReference type="NCBI Taxonomy" id="152421"/>
    <lineage>
        <taxon>Eukaryota</taxon>
        <taxon>Viridiplantae</taxon>
        <taxon>Streptophyta</taxon>
        <taxon>Embryophyta</taxon>
        <taxon>Tracheophyta</taxon>
        <taxon>Spermatophyta</taxon>
        <taxon>Magnoliopsida</taxon>
        <taxon>eudicotyledons</taxon>
        <taxon>Gunneridae</taxon>
        <taxon>Pentapetalae</taxon>
        <taxon>rosids</taxon>
        <taxon>malvids</taxon>
        <taxon>Malvales</taxon>
        <taxon>Dipterocarpaceae</taxon>
        <taxon>Rubroshorea</taxon>
    </lineage>
</organism>
<accession>A0AAV5MA06</accession>
<keyword evidence="2" id="KW-1185">Reference proteome</keyword>
<evidence type="ECO:0000313" key="1">
    <source>
        <dbReference type="EMBL" id="GKV46610.1"/>
    </source>
</evidence>
<sequence>MLLLLHSAPSACTFPFAPRLHRACTPITPRFPCSAPPAALTLLLCMRQTCRMTSRPAFLAVLQGQFWPHPINGKKKKKI</sequence>
<proteinExistence type="predicted"/>
<dbReference type="AlphaFoldDB" id="A0AAV5MA06"/>
<name>A0AAV5MA06_9ROSI</name>
<dbReference type="EMBL" id="BPVZ01000212">
    <property type="protein sequence ID" value="GKV46610.1"/>
    <property type="molecule type" value="Genomic_DNA"/>
</dbReference>
<protein>
    <recommendedName>
        <fullName evidence="3">Secreted protein</fullName>
    </recommendedName>
</protein>